<feature type="chain" id="PRO_5045565878" evidence="1">
    <location>
        <begin position="28"/>
        <end position="144"/>
    </location>
</feature>
<evidence type="ECO:0000313" key="2">
    <source>
        <dbReference type="EMBL" id="MDO3396834.1"/>
    </source>
</evidence>
<comment type="caution">
    <text evidence="2">The sequence shown here is derived from an EMBL/GenBank/DDBJ whole genome shotgun (WGS) entry which is preliminary data.</text>
</comment>
<gene>
    <name evidence="2" type="ORF">QWJ41_13980</name>
</gene>
<evidence type="ECO:0000313" key="3">
    <source>
        <dbReference type="Proteomes" id="UP001168363"/>
    </source>
</evidence>
<name>A0ABT8TS88_9ACTN</name>
<sequence>MRKSVQLLAAATTMAGLTLSAMPAAQADSTIVKIKKRGHLSDSYKIAYVKGTVTCSEDTTSARLTATLTQVTVGGTQTQTAQVTHINAFECDGEEETVWLAMRRPTGGFKWEKGKARVTDFVFETQDPSGTYSDVAKGRTVRLR</sequence>
<organism evidence="2 3">
    <name type="scientific">Nocardioides cremeus</name>
    <dbReference type="NCBI Taxonomy" id="3058044"/>
    <lineage>
        <taxon>Bacteria</taxon>
        <taxon>Bacillati</taxon>
        <taxon>Actinomycetota</taxon>
        <taxon>Actinomycetes</taxon>
        <taxon>Propionibacteriales</taxon>
        <taxon>Nocardioidaceae</taxon>
        <taxon>Nocardioides</taxon>
    </lineage>
</organism>
<protein>
    <submittedName>
        <fullName evidence="2">Uncharacterized protein</fullName>
    </submittedName>
</protein>
<keyword evidence="1" id="KW-0732">Signal</keyword>
<keyword evidence="3" id="KW-1185">Reference proteome</keyword>
<evidence type="ECO:0000256" key="1">
    <source>
        <dbReference type="SAM" id="SignalP"/>
    </source>
</evidence>
<dbReference type="Proteomes" id="UP001168363">
    <property type="component" value="Unassembled WGS sequence"/>
</dbReference>
<dbReference type="EMBL" id="JAULSC010000014">
    <property type="protein sequence ID" value="MDO3396834.1"/>
    <property type="molecule type" value="Genomic_DNA"/>
</dbReference>
<accession>A0ABT8TS88</accession>
<dbReference type="RefSeq" id="WP_302709026.1">
    <property type="nucleotide sequence ID" value="NZ_JAULSC010000014.1"/>
</dbReference>
<proteinExistence type="predicted"/>
<feature type="signal peptide" evidence="1">
    <location>
        <begin position="1"/>
        <end position="27"/>
    </location>
</feature>
<reference evidence="2" key="1">
    <citation type="submission" date="2023-06" db="EMBL/GenBank/DDBJ databases">
        <title>Genome sequence of Nocardioides sp. SOB44.</title>
        <authorList>
            <person name="Zhang G."/>
        </authorList>
    </citation>
    <scope>NUCLEOTIDE SEQUENCE</scope>
    <source>
        <strain evidence="2">SOB44</strain>
    </source>
</reference>